<keyword evidence="6" id="KW-1185">Reference proteome</keyword>
<reference evidence="5 6" key="1">
    <citation type="submission" date="2015-11" db="EMBL/GenBank/DDBJ databases">
        <title>Description and complete genome sequence of a novel strain predominating in hypersaline microbial mats and representing a new family of the Bacteriodetes phylum.</title>
        <authorList>
            <person name="Spring S."/>
            <person name="Bunk B."/>
            <person name="Sproer C."/>
            <person name="Klenk H.-P."/>
        </authorList>
    </citation>
    <scope>NUCLEOTIDE SEQUENCE [LARGE SCALE GENOMIC DNA]</scope>
    <source>
        <strain evidence="5 6">L21-Spi-D4</strain>
    </source>
</reference>
<evidence type="ECO:0000256" key="2">
    <source>
        <dbReference type="ARBA" id="ARBA00022729"/>
    </source>
</evidence>
<dbReference type="InterPro" id="IPR005632">
    <property type="entry name" value="Chaperone_Skp"/>
</dbReference>
<gene>
    <name evidence="5" type="primary">skp_1</name>
    <name evidence="5" type="ORF">L21SP5_02952</name>
</gene>
<dbReference type="GO" id="GO:0005829">
    <property type="term" value="C:cytosol"/>
    <property type="evidence" value="ECO:0007669"/>
    <property type="project" value="TreeGrafter"/>
</dbReference>
<evidence type="ECO:0000313" key="6">
    <source>
        <dbReference type="Proteomes" id="UP000064893"/>
    </source>
</evidence>
<dbReference type="InterPro" id="IPR024930">
    <property type="entry name" value="Skp_dom_sf"/>
</dbReference>
<dbReference type="STRING" id="1307839.L21SP5_02952"/>
<feature type="coiled-coil region" evidence="3">
    <location>
        <begin position="49"/>
        <end position="102"/>
    </location>
</feature>
<dbReference type="GO" id="GO:0050821">
    <property type="term" value="P:protein stabilization"/>
    <property type="evidence" value="ECO:0007669"/>
    <property type="project" value="TreeGrafter"/>
</dbReference>
<dbReference type="GO" id="GO:0051082">
    <property type="term" value="F:unfolded protein binding"/>
    <property type="evidence" value="ECO:0007669"/>
    <property type="project" value="InterPro"/>
</dbReference>
<comment type="similarity">
    <text evidence="1">Belongs to the Skp family.</text>
</comment>
<dbReference type="EMBL" id="CP013118">
    <property type="protein sequence ID" value="ALO16572.1"/>
    <property type="molecule type" value="Genomic_DNA"/>
</dbReference>
<keyword evidence="2 4" id="KW-0732">Signal</keyword>
<proteinExistence type="inferred from homology"/>
<evidence type="ECO:0000256" key="1">
    <source>
        <dbReference type="ARBA" id="ARBA00009091"/>
    </source>
</evidence>
<dbReference type="Proteomes" id="UP000064893">
    <property type="component" value="Chromosome"/>
</dbReference>
<evidence type="ECO:0000256" key="4">
    <source>
        <dbReference type="SAM" id="SignalP"/>
    </source>
</evidence>
<evidence type="ECO:0000256" key="3">
    <source>
        <dbReference type="SAM" id="Coils"/>
    </source>
</evidence>
<feature type="signal peptide" evidence="4">
    <location>
        <begin position="1"/>
        <end position="20"/>
    </location>
</feature>
<accession>A0A0S2I3L5</accession>
<dbReference type="Gene3D" id="3.30.910.20">
    <property type="entry name" value="Skp domain"/>
    <property type="match status" value="1"/>
</dbReference>
<dbReference type="RefSeq" id="WP_057953932.1">
    <property type="nucleotide sequence ID" value="NZ_CP013118.1"/>
</dbReference>
<dbReference type="OrthoDB" id="9788552at2"/>
<dbReference type="PANTHER" id="PTHR35089">
    <property type="entry name" value="CHAPERONE PROTEIN SKP"/>
    <property type="match status" value="1"/>
</dbReference>
<protein>
    <submittedName>
        <fullName evidence="5">Cationic 19 kDa outer membrane protein</fullName>
    </submittedName>
</protein>
<dbReference type="AlphaFoldDB" id="A0A0S2I3L5"/>
<sequence length="171" mass="20168" precursor="true">MKRTSLILLMLLLFAGISSAQRFAYVDTRYVLDNIPEYESAQEQLDIIAQEWQDEIEAMYSEIEKLYKEYEVEKVLLSDELKRKREEEILQKEREVKELQKKHFGQEGDLFQKRQELIKPIQDEVFNAIKEIGEKGNYAVIFDVASGMGILYNDPKYDKSDEVLEKLGYQN</sequence>
<dbReference type="SUPFAM" id="SSF111384">
    <property type="entry name" value="OmpH-like"/>
    <property type="match status" value="1"/>
</dbReference>
<feature type="chain" id="PRO_5006599596" evidence="4">
    <location>
        <begin position="21"/>
        <end position="171"/>
    </location>
</feature>
<dbReference type="KEGG" id="blq:L21SP5_02952"/>
<organism evidence="5 6">
    <name type="scientific">Salinivirga cyanobacteriivorans</name>
    <dbReference type="NCBI Taxonomy" id="1307839"/>
    <lineage>
        <taxon>Bacteria</taxon>
        <taxon>Pseudomonadati</taxon>
        <taxon>Bacteroidota</taxon>
        <taxon>Bacteroidia</taxon>
        <taxon>Bacteroidales</taxon>
        <taxon>Salinivirgaceae</taxon>
        <taxon>Salinivirga</taxon>
    </lineage>
</organism>
<name>A0A0S2I3L5_9BACT</name>
<dbReference type="PANTHER" id="PTHR35089:SF1">
    <property type="entry name" value="CHAPERONE PROTEIN SKP"/>
    <property type="match status" value="1"/>
</dbReference>
<evidence type="ECO:0000313" key="5">
    <source>
        <dbReference type="EMBL" id="ALO16572.1"/>
    </source>
</evidence>
<dbReference type="SMART" id="SM00935">
    <property type="entry name" value="OmpH"/>
    <property type="match status" value="1"/>
</dbReference>
<dbReference type="Pfam" id="PF03938">
    <property type="entry name" value="OmpH"/>
    <property type="match status" value="1"/>
</dbReference>
<keyword evidence="3" id="KW-0175">Coiled coil</keyword>